<evidence type="ECO:0000256" key="3">
    <source>
        <dbReference type="ARBA" id="ARBA00023125"/>
    </source>
</evidence>
<dbReference type="RefSeq" id="WP_340366327.1">
    <property type="nucleotide sequence ID" value="NZ_JBBKZV010000021.1"/>
</dbReference>
<dbReference type="PANTHER" id="PTHR30126">
    <property type="entry name" value="HTH-TYPE TRANSCRIPTIONAL REGULATOR"/>
    <property type="match status" value="1"/>
</dbReference>
<dbReference type="EMBL" id="JBBKZV010000021">
    <property type="protein sequence ID" value="MEJ8825295.1"/>
    <property type="molecule type" value="Genomic_DNA"/>
</dbReference>
<keyword evidence="4" id="KW-0804">Transcription</keyword>
<evidence type="ECO:0000313" key="7">
    <source>
        <dbReference type="Proteomes" id="UP001363010"/>
    </source>
</evidence>
<feature type="domain" description="LysR substrate-binding" evidence="5">
    <location>
        <begin position="90"/>
        <end position="202"/>
    </location>
</feature>
<dbReference type="Pfam" id="PF03466">
    <property type="entry name" value="LysR_substrate"/>
    <property type="match status" value="1"/>
</dbReference>
<dbReference type="PANTHER" id="PTHR30126:SF94">
    <property type="entry name" value="LYSR FAMILY TRANSCRIPTIONAL REGULATOR"/>
    <property type="match status" value="1"/>
</dbReference>
<dbReference type="Gene3D" id="3.40.190.290">
    <property type="match status" value="1"/>
</dbReference>
<evidence type="ECO:0000256" key="2">
    <source>
        <dbReference type="ARBA" id="ARBA00023015"/>
    </source>
</evidence>
<comment type="caution">
    <text evidence="6">The sequence shown here is derived from an EMBL/GenBank/DDBJ whole genome shotgun (WGS) entry which is preliminary data.</text>
</comment>
<keyword evidence="3" id="KW-0238">DNA-binding</keyword>
<evidence type="ECO:0000256" key="4">
    <source>
        <dbReference type="ARBA" id="ARBA00023163"/>
    </source>
</evidence>
<organism evidence="6 7">
    <name type="scientific">Variovorax humicola</name>
    <dbReference type="NCBI Taxonomy" id="1769758"/>
    <lineage>
        <taxon>Bacteria</taxon>
        <taxon>Pseudomonadati</taxon>
        <taxon>Pseudomonadota</taxon>
        <taxon>Betaproteobacteria</taxon>
        <taxon>Burkholderiales</taxon>
        <taxon>Comamonadaceae</taxon>
        <taxon>Variovorax</taxon>
    </lineage>
</organism>
<accession>A0ABU8W5I8</accession>
<dbReference type="Proteomes" id="UP001363010">
    <property type="component" value="Unassembled WGS sequence"/>
</dbReference>
<reference evidence="6 7" key="1">
    <citation type="submission" date="2024-03" db="EMBL/GenBank/DDBJ databases">
        <title>Novel species of the genus Variovorax.</title>
        <authorList>
            <person name="Liu Q."/>
            <person name="Xin Y.-H."/>
        </authorList>
    </citation>
    <scope>NUCLEOTIDE SEQUENCE [LARGE SCALE GENOMIC DNA]</scope>
    <source>
        <strain evidence="6 7">KACC 18501</strain>
    </source>
</reference>
<evidence type="ECO:0000259" key="5">
    <source>
        <dbReference type="Pfam" id="PF03466"/>
    </source>
</evidence>
<keyword evidence="2" id="KW-0805">Transcription regulation</keyword>
<sequence length="295" mass="32529">MRRHSNYRELMKTRRNEQGAVVAAAIARCRGATEIAVAIHPLAYLLDVAFSCEGTTDAALGRATSPPSQRRGWSRCGPGGTYRKGVGPRNYLLPPLVASYLDAWPAAGVDVRIGNTREVAGSVARLEVHMGLIEGPCREAEVRVMPWREDDLVIVCAPTHPLAQDGAQRVPLKALRQTRSRFKRAHCHRPSMGAWKTNRNRNRIKNLQTRAGASTGSAHRQSVHRKRLDPIAHQRPEPAVHWPLTAGQFRFSVNSNENPAIHDASTRGFRRSDGSAHSRCDCTHADGTLPLRDSA</sequence>
<proteinExistence type="inferred from homology"/>
<evidence type="ECO:0000313" key="6">
    <source>
        <dbReference type="EMBL" id="MEJ8825295.1"/>
    </source>
</evidence>
<protein>
    <submittedName>
        <fullName evidence="6">LysR substrate-binding domain-containing protein</fullName>
    </submittedName>
</protein>
<comment type="similarity">
    <text evidence="1">Belongs to the LysR transcriptional regulatory family.</text>
</comment>
<keyword evidence="7" id="KW-1185">Reference proteome</keyword>
<evidence type="ECO:0000256" key="1">
    <source>
        <dbReference type="ARBA" id="ARBA00009437"/>
    </source>
</evidence>
<dbReference type="InterPro" id="IPR005119">
    <property type="entry name" value="LysR_subst-bd"/>
</dbReference>
<dbReference type="SUPFAM" id="SSF53850">
    <property type="entry name" value="Periplasmic binding protein-like II"/>
    <property type="match status" value="1"/>
</dbReference>
<name>A0ABU8W5I8_9BURK</name>
<gene>
    <name evidence="6" type="ORF">WKW80_25260</name>
</gene>